<keyword evidence="3" id="KW-1185">Reference proteome</keyword>
<feature type="transmembrane region" description="Helical" evidence="1">
    <location>
        <begin position="44"/>
        <end position="66"/>
    </location>
</feature>
<sequence>MRYLLPGALLLSLAPTYLLTWGVWRLLSVFLPTRFYQVVDHRLYWVYQNMVLIFFENYTGVHILLYGHLPKNMFFIFMVIIIANMVMVLLIHVDSHLHTPIYFLLNQFSNMYTVYICVTVPKMLQDLLFKETPFTSCDVHFRSSST</sequence>
<comment type="caution">
    <text evidence="2">The sequence shown here is derived from an EMBL/GenBank/DDBJ whole genome shotgun (WGS) entry which is preliminary data.</text>
</comment>
<dbReference type="GO" id="GO:0016746">
    <property type="term" value="F:acyltransferase activity"/>
    <property type="evidence" value="ECO:0007669"/>
    <property type="project" value="UniProtKB-KW"/>
</dbReference>
<gene>
    <name evidence="2" type="ORF">SUZIE_196490</name>
</gene>
<keyword evidence="2" id="KW-0012">Acyltransferase</keyword>
<evidence type="ECO:0000313" key="3">
    <source>
        <dbReference type="Proteomes" id="UP001166674"/>
    </source>
</evidence>
<dbReference type="PANTHER" id="PTHR26453">
    <property type="entry name" value="OLFACTORY RECEPTOR"/>
    <property type="match status" value="1"/>
</dbReference>
<accession>A0AA41ND29</accession>
<proteinExistence type="predicted"/>
<protein>
    <submittedName>
        <fullName evidence="2">1-acyl-sn-glycerol-3-phosphate acyltransferase epsilon</fullName>
    </submittedName>
</protein>
<evidence type="ECO:0000313" key="2">
    <source>
        <dbReference type="EMBL" id="MBZ3888145.1"/>
    </source>
</evidence>
<keyword evidence="1" id="KW-1133">Transmembrane helix</keyword>
<evidence type="ECO:0000256" key="1">
    <source>
        <dbReference type="SAM" id="Phobius"/>
    </source>
</evidence>
<keyword evidence="2" id="KW-0808">Transferase</keyword>
<name>A0AA41ND29_SCICA</name>
<feature type="transmembrane region" description="Helical" evidence="1">
    <location>
        <begin position="73"/>
        <end position="93"/>
    </location>
</feature>
<dbReference type="AlphaFoldDB" id="A0AA41ND29"/>
<reference evidence="2" key="1">
    <citation type="submission" date="2020-03" db="EMBL/GenBank/DDBJ databases">
        <title>Studies in the Genomics of Life Span.</title>
        <authorList>
            <person name="Glass D."/>
        </authorList>
    </citation>
    <scope>NUCLEOTIDE SEQUENCE</scope>
    <source>
        <strain evidence="2">SUZIE</strain>
        <tissue evidence="2">Muscle</tissue>
    </source>
</reference>
<keyword evidence="1" id="KW-0472">Membrane</keyword>
<feature type="transmembrane region" description="Helical" evidence="1">
    <location>
        <begin position="99"/>
        <end position="120"/>
    </location>
</feature>
<keyword evidence="1" id="KW-0812">Transmembrane</keyword>
<dbReference type="SUPFAM" id="SSF81321">
    <property type="entry name" value="Family A G protein-coupled receptor-like"/>
    <property type="match status" value="1"/>
</dbReference>
<dbReference type="Proteomes" id="UP001166674">
    <property type="component" value="Unassembled WGS sequence"/>
</dbReference>
<dbReference type="EMBL" id="JAATJV010421409">
    <property type="protein sequence ID" value="MBZ3888145.1"/>
    <property type="molecule type" value="Genomic_DNA"/>
</dbReference>
<organism evidence="2 3">
    <name type="scientific">Sciurus carolinensis</name>
    <name type="common">Eastern gray squirrel</name>
    <dbReference type="NCBI Taxonomy" id="30640"/>
    <lineage>
        <taxon>Eukaryota</taxon>
        <taxon>Metazoa</taxon>
        <taxon>Chordata</taxon>
        <taxon>Craniata</taxon>
        <taxon>Vertebrata</taxon>
        <taxon>Euteleostomi</taxon>
        <taxon>Mammalia</taxon>
        <taxon>Eutheria</taxon>
        <taxon>Euarchontoglires</taxon>
        <taxon>Glires</taxon>
        <taxon>Rodentia</taxon>
        <taxon>Sciuromorpha</taxon>
        <taxon>Sciuridae</taxon>
        <taxon>Sciurinae</taxon>
        <taxon>Sciurini</taxon>
        <taxon>Sciurus</taxon>
    </lineage>
</organism>